<comment type="caution">
    <text evidence="10">The sequence shown here is derived from an EMBL/GenBank/DDBJ whole genome shotgun (WGS) entry which is preliminary data.</text>
</comment>
<dbReference type="GO" id="GO:0004674">
    <property type="term" value="F:protein serine/threonine kinase activity"/>
    <property type="evidence" value="ECO:0007669"/>
    <property type="project" value="UniProtKB-KW"/>
</dbReference>
<dbReference type="Pfam" id="PF23106">
    <property type="entry name" value="EGF_Teneurin"/>
    <property type="match status" value="1"/>
</dbReference>
<evidence type="ECO:0000256" key="3">
    <source>
        <dbReference type="ARBA" id="ARBA00022840"/>
    </source>
</evidence>
<evidence type="ECO:0000256" key="6">
    <source>
        <dbReference type="SAM" id="MobiDB-lite"/>
    </source>
</evidence>
<dbReference type="InterPro" id="IPR002049">
    <property type="entry name" value="LE_dom"/>
</dbReference>
<protein>
    <recommendedName>
        <fullName evidence="12">Protein kinase domain-containing protein</fullName>
    </recommendedName>
</protein>
<dbReference type="Proteomes" id="UP000355283">
    <property type="component" value="Unassembled WGS sequence"/>
</dbReference>
<evidence type="ECO:0000256" key="7">
    <source>
        <dbReference type="SAM" id="Phobius"/>
    </source>
</evidence>
<gene>
    <name evidence="10" type="ORF">NSK_002448</name>
</gene>
<dbReference type="InterPro" id="IPR051681">
    <property type="entry name" value="Ser/Thr_Kinases-Pseudokinases"/>
</dbReference>
<dbReference type="Gene3D" id="2.10.25.10">
    <property type="entry name" value="Laminin"/>
    <property type="match status" value="1"/>
</dbReference>
<feature type="transmembrane region" description="Helical" evidence="7">
    <location>
        <begin position="784"/>
        <end position="805"/>
    </location>
</feature>
<dbReference type="PANTHER" id="PTHR44329">
    <property type="entry name" value="SERINE/THREONINE-PROTEIN KINASE TNNI3K-RELATED"/>
    <property type="match status" value="1"/>
</dbReference>
<feature type="domain" description="Protein kinase" evidence="8">
    <location>
        <begin position="895"/>
        <end position="1154"/>
    </location>
</feature>
<dbReference type="PROSITE" id="PS00107">
    <property type="entry name" value="PROTEIN_KINASE_ATP"/>
    <property type="match status" value="1"/>
</dbReference>
<evidence type="ECO:0000256" key="5">
    <source>
        <dbReference type="PROSITE-ProRule" id="PRU10141"/>
    </source>
</evidence>
<dbReference type="GO" id="GO:0005524">
    <property type="term" value="F:ATP binding"/>
    <property type="evidence" value="ECO:0007669"/>
    <property type="project" value="UniProtKB-UniRule"/>
</dbReference>
<dbReference type="InterPro" id="IPR009030">
    <property type="entry name" value="Growth_fac_rcpt_cys_sf"/>
</dbReference>
<dbReference type="InterPro" id="IPR000719">
    <property type="entry name" value="Prot_kinase_dom"/>
</dbReference>
<dbReference type="PROSITE" id="PS00108">
    <property type="entry name" value="PROTEIN_KINASE_ST"/>
    <property type="match status" value="1"/>
</dbReference>
<feature type="domain" description="EGF-like" evidence="9">
    <location>
        <begin position="683"/>
        <end position="723"/>
    </location>
</feature>
<dbReference type="Gene3D" id="3.30.200.20">
    <property type="entry name" value="Phosphorylase Kinase, domain 1"/>
    <property type="match status" value="1"/>
</dbReference>
<dbReference type="SMART" id="SM00181">
    <property type="entry name" value="EGF"/>
    <property type="match status" value="4"/>
</dbReference>
<feature type="region of interest" description="Disordered" evidence="6">
    <location>
        <begin position="832"/>
        <end position="857"/>
    </location>
</feature>
<dbReference type="CDD" id="cd00055">
    <property type="entry name" value="EGF_Lam"/>
    <property type="match status" value="1"/>
</dbReference>
<keyword evidence="7" id="KW-0472">Membrane</keyword>
<organism evidence="10 11">
    <name type="scientific">Nannochloropsis salina CCMP1776</name>
    <dbReference type="NCBI Taxonomy" id="1027361"/>
    <lineage>
        <taxon>Eukaryota</taxon>
        <taxon>Sar</taxon>
        <taxon>Stramenopiles</taxon>
        <taxon>Ochrophyta</taxon>
        <taxon>Eustigmatophyceae</taxon>
        <taxon>Eustigmatales</taxon>
        <taxon>Monodopsidaceae</taxon>
        <taxon>Microchloropsis</taxon>
        <taxon>Microchloropsis salina</taxon>
    </lineage>
</organism>
<keyword evidence="1" id="KW-0418">Kinase</keyword>
<dbReference type="PROSITE" id="PS50011">
    <property type="entry name" value="PROTEIN_KINASE_DOM"/>
    <property type="match status" value="1"/>
</dbReference>
<evidence type="ECO:0000259" key="8">
    <source>
        <dbReference type="PROSITE" id="PS50011"/>
    </source>
</evidence>
<dbReference type="SUPFAM" id="SSF56112">
    <property type="entry name" value="Protein kinase-like (PK-like)"/>
    <property type="match status" value="1"/>
</dbReference>
<dbReference type="InterPro" id="IPR008271">
    <property type="entry name" value="Ser/Thr_kinase_AS"/>
</dbReference>
<keyword evidence="11" id="KW-1185">Reference proteome</keyword>
<evidence type="ECO:0000313" key="10">
    <source>
        <dbReference type="EMBL" id="TFJ86240.1"/>
    </source>
</evidence>
<evidence type="ECO:0000259" key="9">
    <source>
        <dbReference type="PROSITE" id="PS50026"/>
    </source>
</evidence>
<evidence type="ECO:0000313" key="11">
    <source>
        <dbReference type="Proteomes" id="UP000355283"/>
    </source>
</evidence>
<accession>A0A4D9D474</accession>
<dbReference type="AlphaFoldDB" id="A0A4D9D474"/>
<dbReference type="PRINTS" id="PR00109">
    <property type="entry name" value="TYRKINASE"/>
</dbReference>
<evidence type="ECO:0000256" key="1">
    <source>
        <dbReference type="ARBA" id="ARBA00022527"/>
    </source>
</evidence>
<dbReference type="InterPro" id="IPR011009">
    <property type="entry name" value="Kinase-like_dom_sf"/>
</dbReference>
<dbReference type="InterPro" id="IPR000742">
    <property type="entry name" value="EGF"/>
</dbReference>
<dbReference type="InterPro" id="IPR017441">
    <property type="entry name" value="Protein_kinase_ATP_BS"/>
</dbReference>
<dbReference type="EMBL" id="SDOX01000009">
    <property type="protein sequence ID" value="TFJ86240.1"/>
    <property type="molecule type" value="Genomic_DNA"/>
</dbReference>
<keyword evidence="7" id="KW-0812">Transmembrane</keyword>
<dbReference type="PANTHER" id="PTHR44329:SF298">
    <property type="entry name" value="MIXED LINEAGE KINASE DOMAIN-LIKE PROTEIN"/>
    <property type="match status" value="1"/>
</dbReference>
<comment type="caution">
    <text evidence="4">Lacks conserved residue(s) required for the propagation of feature annotation.</text>
</comment>
<proteinExistence type="predicted"/>
<dbReference type="Pfam" id="PF07714">
    <property type="entry name" value="PK_Tyr_Ser-Thr"/>
    <property type="match status" value="1"/>
</dbReference>
<dbReference type="OrthoDB" id="4062651at2759"/>
<evidence type="ECO:0008006" key="12">
    <source>
        <dbReference type="Google" id="ProtNLM"/>
    </source>
</evidence>
<evidence type="ECO:0000256" key="4">
    <source>
        <dbReference type="PROSITE-ProRule" id="PRU00076"/>
    </source>
</evidence>
<dbReference type="InterPro" id="IPR001245">
    <property type="entry name" value="Ser-Thr/Tyr_kinase_cat_dom"/>
</dbReference>
<name>A0A4D9D474_9STRA</name>
<feature type="binding site" evidence="5">
    <location>
        <position position="923"/>
    </location>
    <ligand>
        <name>ATP</name>
        <dbReference type="ChEBI" id="CHEBI:30616"/>
    </ligand>
</feature>
<dbReference type="SMART" id="SM00220">
    <property type="entry name" value="S_TKc"/>
    <property type="match status" value="1"/>
</dbReference>
<dbReference type="CDD" id="cd13999">
    <property type="entry name" value="STKc_MAP3K-like"/>
    <property type="match status" value="1"/>
</dbReference>
<keyword evidence="2 5" id="KW-0547">Nucleotide-binding</keyword>
<keyword evidence="3 5" id="KW-0067">ATP-binding</keyword>
<sequence>MASARSYRFVIHPGRTSAVLAISLLGMALIIATSRTHGLPVSTATILVNATQNISLHGRQPFEQLGTLLVPAPEANFITSGDQSAVVQVTFPRPFPSDISPLVVVTPRFHVLNQDESMSDREEAEIVEEDRDFLVLAASTFDVGSVGFRLFVQAIDGGRVLPWRDAMVLVSWVAWDPAGFPPAASGLGTQGGQVPVPPEPAEDFAGDVVIEFPEAFLEPPVLVATVRGIGESSRTAVATDTRAVKNPLPFALTFSKVTQTFAVLNVFNLGEARSWTDLVHVDWRAWSVSRGRGDKEGRPEGEVNWESAWTVIPEPEATVGLSHAFKSEPIILASILNDLDGESVLTGDAGANHVRGDENVPTWGGKRGRFRPEGVQQDALLAVRGKDRLLKLLSYATGFFSLEATTKIRAAPKVWDTYVPTLYNISKASFAVRVARVYQTNLWKSGVKMGWVAQNATRMCSDSCLGHGVCVEGRCECDRGWTGNGSCSTCLPGYWGPTCAPCLGRNDTGLGESVWCSGHGVCDGSGTTHGSGVCMCEIGYEGRDCGSCTSGFYPDFAGSGTCSLCPKVGNLTCADHGSCQVLHGNGSDERLRVCVCEGVWDGEYCTLCQRGYTGEACNIPCPDLCAGRGSCVLEGRPFPRLEGAEKITQSQRKLVRMELEPVCRCDEGWDDATQCGRCALGFYGENCEGRCPNCGEHGRCDDGVGGSGNCTCDSGYAPQSLCQDCAFGFYLHLGEGSCLSCPGGPESPCSGHGDPPWQCPGGQCFCTTGYHGEDCSRLGGSMSWVVVLSVVLGAALVLGLLGLGLRAHRRWQADSDSEDSHAGLKTRSRFLRKAGGGSKGRSDGPRKSHGRHRHGLDPGLRKKLLEQCPELRGMEDALSTLGSDATDWLIAFDKLEVGTRIGAGNSSLVYRGLFFDELVAIKKLQGRCDPALFGLFFQQEAELLSKLHHPHVVRFFGVCYHAGDFYIVTEYCENTLQRLLQQCYAQGKRLLPEHLYRVAFQVANGMAYLHARHVVHRDLKPENILIDERGDVKICDFGLSKLLSKDNTQMTVQVGTPAFMCPEMAHGCSDMSESVDVYSFGVLLWSLWSCRDPYWYLNVTPVQLLSRVVAGLRPRIDSDMPVELANLMQECWQQEAAARPKFEALVIQLRHLLKSYQGATFTSVIAHSQRFSLPGPFKAVPSPDNSYPSFSGLHSREILDVVDQSRRDRRVQQPLEQTIGENISEGDGSNACDILCTL</sequence>
<keyword evidence="7" id="KW-1133">Transmembrane helix</keyword>
<keyword evidence="4" id="KW-0245">EGF-like domain</keyword>
<dbReference type="Gene3D" id="1.10.510.10">
    <property type="entry name" value="Transferase(Phosphotransferase) domain 1"/>
    <property type="match status" value="1"/>
</dbReference>
<keyword evidence="1" id="KW-0723">Serine/threonine-protein kinase</keyword>
<dbReference type="PROSITE" id="PS01248">
    <property type="entry name" value="EGF_LAM_1"/>
    <property type="match status" value="1"/>
</dbReference>
<dbReference type="PROSITE" id="PS50026">
    <property type="entry name" value="EGF_3"/>
    <property type="match status" value="1"/>
</dbReference>
<keyword evidence="1" id="KW-0808">Transferase</keyword>
<reference evidence="10 11" key="1">
    <citation type="submission" date="2019-01" db="EMBL/GenBank/DDBJ databases">
        <title>Nuclear Genome Assembly of the Microalgal Biofuel strain Nannochloropsis salina CCMP1776.</title>
        <authorList>
            <person name="Hovde B."/>
        </authorList>
    </citation>
    <scope>NUCLEOTIDE SEQUENCE [LARGE SCALE GENOMIC DNA]</scope>
    <source>
        <strain evidence="10 11">CCMP1776</strain>
    </source>
</reference>
<evidence type="ECO:0000256" key="2">
    <source>
        <dbReference type="ARBA" id="ARBA00022741"/>
    </source>
</evidence>
<dbReference type="PROSITE" id="PS00022">
    <property type="entry name" value="EGF_1"/>
    <property type="match status" value="1"/>
</dbReference>
<dbReference type="SUPFAM" id="SSF57184">
    <property type="entry name" value="Growth factor receptor domain"/>
    <property type="match status" value="1"/>
</dbReference>